<dbReference type="RefSeq" id="WP_087265383.1">
    <property type="nucleotide sequence ID" value="NZ_CP167995.1"/>
</dbReference>
<reference evidence="2 3" key="1">
    <citation type="journal article" date="2017" name="Syst. Appl. Microbiol.">
        <title>Pseudomonas caspiana sp. nov., a citrus pathogen in the Pseudomonas syringae phylogenetic group.</title>
        <authorList>
            <person name="Busquets A."/>
            <person name="Gomila M."/>
            <person name="Beiki F."/>
            <person name="Mulet M."/>
            <person name="Rahimian H."/>
            <person name="Garcia-Valdes E."/>
            <person name="Lalucat J."/>
        </authorList>
    </citation>
    <scope>NUCLEOTIDE SEQUENCE [LARGE SCALE GENOMIC DNA]</scope>
    <source>
        <strain evidence="2 3">FBF102</strain>
    </source>
</reference>
<sequence>MLRSYLRLVLFTAGLLFGVQIPGFISDYGKRVEAHLLEAQQSVRGYNATAQQFFKGDVQALIQHYRNSEDPVFRADADTINTLLTRTQVLQREWLAMQGPWYSRAIHVAVAADADIRSETWNGYTWQVLLAPDVIAWGIISALLLAFLIESFFLMINWVVNGGRRKPRLERDWR</sequence>
<gene>
    <name evidence="2" type="ORF">AUC60_07040</name>
</gene>
<evidence type="ECO:0000313" key="3">
    <source>
        <dbReference type="Proteomes" id="UP000195440"/>
    </source>
</evidence>
<dbReference type="OrthoDB" id="7021410at2"/>
<name>A0A1Y3P3V3_9PSED</name>
<keyword evidence="1" id="KW-0812">Transmembrane</keyword>
<comment type="caution">
    <text evidence="2">The sequence shown here is derived from an EMBL/GenBank/DDBJ whole genome shotgun (WGS) entry which is preliminary data.</text>
</comment>
<dbReference type="InterPro" id="IPR016917">
    <property type="entry name" value="UCP029393"/>
</dbReference>
<feature type="transmembrane region" description="Helical" evidence="1">
    <location>
        <begin position="134"/>
        <end position="160"/>
    </location>
</feature>
<evidence type="ECO:0000313" key="2">
    <source>
        <dbReference type="EMBL" id="OUM74497.1"/>
    </source>
</evidence>
<dbReference type="InterPro" id="IPR022584">
    <property type="entry name" value="DUF2937"/>
</dbReference>
<organism evidence="2 3">
    <name type="scientific">Pseudomonas caspiana</name>
    <dbReference type="NCBI Taxonomy" id="1451454"/>
    <lineage>
        <taxon>Bacteria</taxon>
        <taxon>Pseudomonadati</taxon>
        <taxon>Pseudomonadota</taxon>
        <taxon>Gammaproteobacteria</taxon>
        <taxon>Pseudomonadales</taxon>
        <taxon>Pseudomonadaceae</taxon>
        <taxon>Pseudomonas</taxon>
    </lineage>
</organism>
<keyword evidence="1" id="KW-1133">Transmembrane helix</keyword>
<keyword evidence="1" id="KW-0472">Membrane</keyword>
<evidence type="ECO:0000256" key="1">
    <source>
        <dbReference type="SAM" id="Phobius"/>
    </source>
</evidence>
<dbReference type="Pfam" id="PF11157">
    <property type="entry name" value="DUF2937"/>
    <property type="match status" value="1"/>
</dbReference>
<dbReference type="AlphaFoldDB" id="A0A1Y3P3V3"/>
<keyword evidence="3" id="KW-1185">Reference proteome</keyword>
<protein>
    <recommendedName>
        <fullName evidence="4">DUF2937 family protein</fullName>
    </recommendedName>
</protein>
<proteinExistence type="predicted"/>
<dbReference type="Proteomes" id="UP000195440">
    <property type="component" value="Unassembled WGS sequence"/>
</dbReference>
<dbReference type="EMBL" id="LOHF01000004">
    <property type="protein sequence ID" value="OUM74497.1"/>
    <property type="molecule type" value="Genomic_DNA"/>
</dbReference>
<evidence type="ECO:0008006" key="4">
    <source>
        <dbReference type="Google" id="ProtNLM"/>
    </source>
</evidence>
<accession>A0A1Y3P3V3</accession>
<dbReference type="PIRSF" id="PIRSF029393">
    <property type="entry name" value="UCP029393"/>
    <property type="match status" value="1"/>
</dbReference>